<evidence type="ECO:0000256" key="1">
    <source>
        <dbReference type="SAM" id="MobiDB-lite"/>
    </source>
</evidence>
<keyword evidence="2" id="KW-1185">Reference proteome</keyword>
<dbReference type="KEGG" id="zca:113928670"/>
<protein>
    <submittedName>
        <fullName evidence="3">Uncharacterized protein LOC113928670</fullName>
    </submittedName>
</protein>
<proteinExistence type="predicted"/>
<feature type="region of interest" description="Disordered" evidence="1">
    <location>
        <begin position="67"/>
        <end position="102"/>
    </location>
</feature>
<dbReference type="AlphaFoldDB" id="A0A6J2DV18"/>
<dbReference type="GeneID" id="113928670"/>
<dbReference type="RefSeq" id="XP_027460350.1">
    <property type="nucleotide sequence ID" value="XM_027604549.2"/>
</dbReference>
<sequence>MQGTQLVEELGSARGCGAYSNAARCCCDSQGLGLHMEPVCVLRPPCDSGSCLLAGASIPAQLDLGGTTLPGLGRRASKTTKKPKMNRQYDQPKTGGSSTPARRLLLLPSLEAL</sequence>
<organism evidence="2 3">
    <name type="scientific">Zalophus californianus</name>
    <name type="common">California sealion</name>
    <dbReference type="NCBI Taxonomy" id="9704"/>
    <lineage>
        <taxon>Eukaryota</taxon>
        <taxon>Metazoa</taxon>
        <taxon>Chordata</taxon>
        <taxon>Craniata</taxon>
        <taxon>Vertebrata</taxon>
        <taxon>Euteleostomi</taxon>
        <taxon>Mammalia</taxon>
        <taxon>Eutheria</taxon>
        <taxon>Laurasiatheria</taxon>
        <taxon>Carnivora</taxon>
        <taxon>Caniformia</taxon>
        <taxon>Pinnipedia</taxon>
        <taxon>Otariidae</taxon>
        <taxon>Zalophus</taxon>
    </lineage>
</organism>
<reference evidence="3" key="1">
    <citation type="submission" date="2025-08" db="UniProtKB">
        <authorList>
            <consortium name="RefSeq"/>
        </authorList>
    </citation>
    <scope>IDENTIFICATION</scope>
    <source>
        <tissue evidence="3">Blood</tissue>
    </source>
</reference>
<name>A0A6J2DV18_ZALCA</name>
<evidence type="ECO:0000313" key="3">
    <source>
        <dbReference type="RefSeq" id="XP_027460350.1"/>
    </source>
</evidence>
<evidence type="ECO:0000313" key="2">
    <source>
        <dbReference type="Proteomes" id="UP000515165"/>
    </source>
</evidence>
<dbReference type="Proteomes" id="UP000515165">
    <property type="component" value="Chromosome 5"/>
</dbReference>
<dbReference type="OrthoDB" id="9838293at2759"/>
<feature type="compositionally biased region" description="Polar residues" evidence="1">
    <location>
        <begin position="88"/>
        <end position="99"/>
    </location>
</feature>
<feature type="compositionally biased region" description="Basic residues" evidence="1">
    <location>
        <begin position="75"/>
        <end position="85"/>
    </location>
</feature>
<accession>A0A6J2DV18</accession>
<gene>
    <name evidence="3" type="primary">LOC113928670</name>
</gene>